<dbReference type="InterPro" id="IPR025699">
    <property type="entry name" value="ABC2_memb-like"/>
</dbReference>
<feature type="transmembrane region" description="Helical" evidence="1">
    <location>
        <begin position="74"/>
        <end position="94"/>
    </location>
</feature>
<protein>
    <submittedName>
        <fullName evidence="2">ABC-2 transporter permease</fullName>
    </submittedName>
</protein>
<dbReference type="EMBL" id="JABAGO010000066">
    <property type="protein sequence ID" value="NMF01112.1"/>
    <property type="molecule type" value="Genomic_DNA"/>
</dbReference>
<reference evidence="2 3" key="1">
    <citation type="submission" date="2020-04" db="EMBL/GenBank/DDBJ databases">
        <authorList>
            <person name="Hitch T.C.A."/>
            <person name="Wylensek D."/>
            <person name="Clavel T."/>
        </authorList>
    </citation>
    <scope>NUCLEOTIDE SEQUENCE [LARGE SCALE GENOMIC DNA]</scope>
    <source>
        <strain evidence="2 3">WB01_D5_05</strain>
    </source>
</reference>
<sequence>MDNDQIERKEIVSSKYIGALIFTSLFVIVIFVGDLVVNGNAALFSWKETLLIFGLVMVTTAFILPFSYKFKSQYLLIASAVLFGLYILAISFFFRNLNDRLRELIQEFMTLQEIQFYFLAILMILILYIASWLLSIRIYERKVF</sequence>
<evidence type="ECO:0000313" key="2">
    <source>
        <dbReference type="EMBL" id="NMF01112.1"/>
    </source>
</evidence>
<dbReference type="OrthoDB" id="1913432at2"/>
<feature type="transmembrane region" description="Helical" evidence="1">
    <location>
        <begin position="114"/>
        <end position="134"/>
    </location>
</feature>
<dbReference type="Proteomes" id="UP000561326">
    <property type="component" value="Unassembled WGS sequence"/>
</dbReference>
<feature type="transmembrane region" description="Helical" evidence="1">
    <location>
        <begin position="49"/>
        <end position="67"/>
    </location>
</feature>
<keyword evidence="1" id="KW-0472">Membrane</keyword>
<comment type="caution">
    <text evidence="2">The sequence shown here is derived from an EMBL/GenBank/DDBJ whole genome shotgun (WGS) entry which is preliminary data.</text>
</comment>
<feature type="transmembrane region" description="Helical" evidence="1">
    <location>
        <begin position="16"/>
        <end position="37"/>
    </location>
</feature>
<organism evidence="2 3">
    <name type="scientific">Aneurinibacillus aneurinilyticus</name>
    <name type="common">Bacillus aneurinolyticus</name>
    <dbReference type="NCBI Taxonomy" id="1391"/>
    <lineage>
        <taxon>Bacteria</taxon>
        <taxon>Bacillati</taxon>
        <taxon>Bacillota</taxon>
        <taxon>Bacilli</taxon>
        <taxon>Bacillales</taxon>
        <taxon>Paenibacillaceae</taxon>
        <taxon>Aneurinibacillus group</taxon>
        <taxon>Aneurinibacillus</taxon>
    </lineage>
</organism>
<name>A0A848D1J3_ANEAE</name>
<dbReference type="RefSeq" id="WP_081696148.1">
    <property type="nucleotide sequence ID" value="NZ_JARLVP010000028.1"/>
</dbReference>
<gene>
    <name evidence="2" type="ORF">HF838_23200</name>
</gene>
<accession>A0A848D1J3</accession>
<evidence type="ECO:0000256" key="1">
    <source>
        <dbReference type="SAM" id="Phobius"/>
    </source>
</evidence>
<keyword evidence="1" id="KW-0812">Transmembrane</keyword>
<proteinExistence type="predicted"/>
<dbReference type="Pfam" id="PF13346">
    <property type="entry name" value="ABC2_membrane_5"/>
    <property type="match status" value="1"/>
</dbReference>
<keyword evidence="1" id="KW-1133">Transmembrane helix</keyword>
<dbReference type="AlphaFoldDB" id="A0A848D1J3"/>
<evidence type="ECO:0000313" key="3">
    <source>
        <dbReference type="Proteomes" id="UP000561326"/>
    </source>
</evidence>